<name>A0A0F9KH74_9ZZZZ</name>
<sequence length="180" mass="19849">MKLTYLGARRINGLGWIPGQRKYPHLSVSLYAARNAGGYTLEAELGIVPNGRAEPDYLGWVVKQYGVRNFVRFTAKSAVTLMTPKPQTGLYRDDNSEFMLRHGYDDKSGTCGRRIFSGIYKNGRTYKGGSAFHPDTGLRLVITGYDVPTGIVTDMDGGIALADKNDHLASAWSFKGLLDH</sequence>
<protein>
    <recommendedName>
        <fullName evidence="1">MvaI/BcnI restriction endonuclease domain-containing protein</fullName>
    </recommendedName>
</protein>
<organism evidence="2">
    <name type="scientific">marine sediment metagenome</name>
    <dbReference type="NCBI Taxonomy" id="412755"/>
    <lineage>
        <taxon>unclassified sequences</taxon>
        <taxon>metagenomes</taxon>
        <taxon>ecological metagenomes</taxon>
    </lineage>
</organism>
<accession>A0A0F9KH74</accession>
<dbReference type="Gene3D" id="3.40.210.20">
    <property type="entry name" value="MvaI/BcnI restriction endonuclease, catalytic domain"/>
    <property type="match status" value="1"/>
</dbReference>
<proteinExistence type="predicted"/>
<dbReference type="InterPro" id="IPR029127">
    <property type="entry name" value="MvaI_BcnI"/>
</dbReference>
<evidence type="ECO:0000313" key="2">
    <source>
        <dbReference type="EMBL" id="KKM21503.1"/>
    </source>
</evidence>
<dbReference type="Pfam" id="PF15515">
    <property type="entry name" value="MvaI_BcnI"/>
    <property type="match status" value="1"/>
</dbReference>
<feature type="domain" description="MvaI/BcnI restriction endonuclease" evidence="1">
    <location>
        <begin position="9"/>
        <end position="127"/>
    </location>
</feature>
<comment type="caution">
    <text evidence="2">The sequence shown here is derived from an EMBL/GenBank/DDBJ whole genome shotgun (WGS) entry which is preliminary data.</text>
</comment>
<dbReference type="AlphaFoldDB" id="A0A0F9KH74"/>
<dbReference type="EMBL" id="LAZR01013535">
    <property type="protein sequence ID" value="KKM21503.1"/>
    <property type="molecule type" value="Genomic_DNA"/>
</dbReference>
<dbReference type="InterPro" id="IPR043004">
    <property type="entry name" value="MvaI_BcnI_cat"/>
</dbReference>
<reference evidence="2" key="1">
    <citation type="journal article" date="2015" name="Nature">
        <title>Complex archaea that bridge the gap between prokaryotes and eukaryotes.</title>
        <authorList>
            <person name="Spang A."/>
            <person name="Saw J.H."/>
            <person name="Jorgensen S.L."/>
            <person name="Zaremba-Niedzwiedzka K."/>
            <person name="Martijn J."/>
            <person name="Lind A.E."/>
            <person name="van Eijk R."/>
            <person name="Schleper C."/>
            <person name="Guy L."/>
            <person name="Ettema T.J."/>
        </authorList>
    </citation>
    <scope>NUCLEOTIDE SEQUENCE</scope>
</reference>
<gene>
    <name evidence="2" type="ORF">LCGC14_1634740</name>
</gene>
<evidence type="ECO:0000259" key="1">
    <source>
        <dbReference type="Pfam" id="PF15515"/>
    </source>
</evidence>